<dbReference type="InterPro" id="IPR036388">
    <property type="entry name" value="WH-like_DNA-bd_sf"/>
</dbReference>
<organism evidence="2 3">
    <name type="scientific">Limosilactobacillus reuteri</name>
    <name type="common">Lactobacillus reuteri</name>
    <dbReference type="NCBI Taxonomy" id="1598"/>
    <lineage>
        <taxon>Bacteria</taxon>
        <taxon>Bacillati</taxon>
        <taxon>Bacillota</taxon>
        <taxon>Bacilli</taxon>
        <taxon>Lactobacillales</taxon>
        <taxon>Lactobacillaceae</taxon>
        <taxon>Limosilactobacillus</taxon>
    </lineage>
</organism>
<dbReference type="Proteomes" id="UP000189795">
    <property type="component" value="Unassembled WGS sequence"/>
</dbReference>
<protein>
    <submittedName>
        <fullName evidence="2">Transcriptional regulator</fullName>
    </submittedName>
</protein>
<dbReference type="InterPro" id="IPR036390">
    <property type="entry name" value="WH_DNA-bd_sf"/>
</dbReference>
<evidence type="ECO:0000313" key="2">
    <source>
        <dbReference type="EMBL" id="OPG88399.1"/>
    </source>
</evidence>
<feature type="domain" description="HTH hxlR-type" evidence="1">
    <location>
        <begin position="12"/>
        <end position="76"/>
    </location>
</feature>
<dbReference type="InterPro" id="IPR002577">
    <property type="entry name" value="HTH_HxlR"/>
</dbReference>
<gene>
    <name evidence="2" type="ORF">B5D07_05800</name>
</gene>
<dbReference type="AlphaFoldDB" id="A0A1V4FL99"/>
<evidence type="ECO:0000313" key="3">
    <source>
        <dbReference type="Proteomes" id="UP000189795"/>
    </source>
</evidence>
<accession>A0A1V4FL99</accession>
<reference evidence="2 3" key="1">
    <citation type="submission" date="2017-03" db="EMBL/GenBank/DDBJ databases">
        <title>Antibiotic resistance of probiotic microorganisms.</title>
        <authorList>
            <person name="Sanudo A.I."/>
            <person name="Olivares M."/>
            <person name="Banuelos O."/>
        </authorList>
    </citation>
    <scope>NUCLEOTIDE SEQUENCE [LARGE SCALE GENOMIC DNA]</scope>
    <source>
        <strain evidence="2 3">CECT8605</strain>
    </source>
</reference>
<proteinExistence type="predicted"/>
<dbReference type="EMBL" id="MWVS01000064">
    <property type="protein sequence ID" value="OPG88399.1"/>
    <property type="molecule type" value="Genomic_DNA"/>
</dbReference>
<dbReference type="SUPFAM" id="SSF46785">
    <property type="entry name" value="Winged helix' DNA-binding domain"/>
    <property type="match status" value="1"/>
</dbReference>
<sequence>MIFWLGFRPFTIEELHQLLPDLTDVALNEEITSLQNLRIVNPVVDEENKYSLTDDGNDLRNMVLTMSVWGRQQMDDSANRASMQIVEPEKDASMSELIKYNEKLNEYM</sequence>
<evidence type="ECO:0000259" key="1">
    <source>
        <dbReference type="Pfam" id="PF01638"/>
    </source>
</evidence>
<dbReference type="Gene3D" id="1.10.10.10">
    <property type="entry name" value="Winged helix-like DNA-binding domain superfamily/Winged helix DNA-binding domain"/>
    <property type="match status" value="1"/>
</dbReference>
<dbReference type="Pfam" id="PF01638">
    <property type="entry name" value="HxlR"/>
    <property type="match status" value="1"/>
</dbReference>
<comment type="caution">
    <text evidence="2">The sequence shown here is derived from an EMBL/GenBank/DDBJ whole genome shotgun (WGS) entry which is preliminary data.</text>
</comment>
<name>A0A1V4FL99_LIMRT</name>